<keyword evidence="2" id="KW-1185">Reference proteome</keyword>
<accession>A0A1I1K6L5</accession>
<organism evidence="1 2">
    <name type="scientific">Natronobacterium haloterrestre</name>
    <name type="common">Halobiforma haloterrestris</name>
    <dbReference type="NCBI Taxonomy" id="148448"/>
    <lineage>
        <taxon>Archaea</taxon>
        <taxon>Methanobacteriati</taxon>
        <taxon>Methanobacteriota</taxon>
        <taxon>Stenosarchaea group</taxon>
        <taxon>Halobacteria</taxon>
        <taxon>Halobacteriales</taxon>
        <taxon>Natrialbaceae</taxon>
        <taxon>Natronobacterium</taxon>
    </lineage>
</organism>
<reference evidence="2" key="1">
    <citation type="submission" date="2016-10" db="EMBL/GenBank/DDBJ databases">
        <authorList>
            <person name="Varghese N."/>
            <person name="Submissions S."/>
        </authorList>
    </citation>
    <scope>NUCLEOTIDE SEQUENCE [LARGE SCALE GENOMIC DNA]</scope>
    <source>
        <strain evidence="2">DSM 13078</strain>
    </source>
</reference>
<sequence length="135" mass="15402">MSRTTLLVPIRYPPQEASVETISHAIDVADELDDSHLYILHVNVLHKGEDIDRTELRRTVEERIETPPYASCHVRDAYLLEKAILKEAAEQDADYVVIGQSMRARWRQLLTDHLGVGVDLEVFLEQQLNAELVVS</sequence>
<evidence type="ECO:0000313" key="2">
    <source>
        <dbReference type="Proteomes" id="UP000199161"/>
    </source>
</evidence>
<dbReference type="AlphaFoldDB" id="A0A1I1K6L5"/>
<dbReference type="EMBL" id="FOKW01000010">
    <property type="protein sequence ID" value="SFC56255.1"/>
    <property type="molecule type" value="Genomic_DNA"/>
</dbReference>
<gene>
    <name evidence="1" type="ORF">SAMN05444422_110127</name>
</gene>
<dbReference type="Proteomes" id="UP000199161">
    <property type="component" value="Unassembled WGS sequence"/>
</dbReference>
<evidence type="ECO:0000313" key="1">
    <source>
        <dbReference type="EMBL" id="SFC56255.1"/>
    </source>
</evidence>
<dbReference type="InterPro" id="IPR014729">
    <property type="entry name" value="Rossmann-like_a/b/a_fold"/>
</dbReference>
<dbReference type="Gene3D" id="3.40.50.620">
    <property type="entry name" value="HUPs"/>
    <property type="match status" value="1"/>
</dbReference>
<dbReference type="SUPFAM" id="SSF52402">
    <property type="entry name" value="Adenine nucleotide alpha hydrolases-like"/>
    <property type="match status" value="1"/>
</dbReference>
<evidence type="ECO:0008006" key="3">
    <source>
        <dbReference type="Google" id="ProtNLM"/>
    </source>
</evidence>
<name>A0A1I1K6L5_NATHA</name>
<proteinExistence type="predicted"/>
<protein>
    <recommendedName>
        <fullName evidence="3">Universal stress protein family protein</fullName>
    </recommendedName>
</protein>